<dbReference type="AlphaFoldDB" id="A0AAD5PXL1"/>
<evidence type="ECO:0000256" key="1">
    <source>
        <dbReference type="ARBA" id="ARBA00009589"/>
    </source>
</evidence>
<sequence>MATVGRSIFRLRHYDCVGFDMDHTLCRYKLGAVFEMEYQALAKYLIEQKGYDVRLRRPLAEDVDFLHKGLVMDVELGNFVKLSAKGQVLRASHGTKPMTTAEITSHYGPLRSNEFLRQMADDPIEAIEGPLHRKYRPFKDYFDLPAALMCARIVDLLDYTNGNKPLEKYTFWRDVLCGLVEMFSRDNLKLNTGGFYPKIKRHPELYLQPCGERLKKWLTELKKEKVTFLISGSDPEYVQWVASYCLGTDWRNYFDYIVCASKKPGFFSGQRAFQRWNYTNSSGVEDEEIPLDEVLPATSKTIYLRGNWTQLKSSMSWCCGVDHPKFLYFGDHLIQDVLAADISRLDVVAMVEELAAESQPPKAPLIDGLTSYKRWGSFFYDGGFTEINNRQTTADPFEKMNTLWSNLVRKHARLCVAYIETISDYPSNHEFVTVQNGQNSDKFLGFLPGLPTCLV</sequence>
<evidence type="ECO:0000256" key="4">
    <source>
        <dbReference type="ARBA" id="ARBA00022842"/>
    </source>
</evidence>
<keyword evidence="5" id="KW-0007">Acetylation</keyword>
<gene>
    <name evidence="7" type="ORF">GHT06_015839</name>
</gene>
<keyword evidence="2" id="KW-0479">Metal-binding</keyword>
<evidence type="ECO:0000313" key="8">
    <source>
        <dbReference type="Proteomes" id="UP000820818"/>
    </source>
</evidence>
<comment type="similarity">
    <text evidence="1">Belongs to the 5'(3')-deoxyribonucleotidase family.</text>
</comment>
<accession>A0AAD5PXL1</accession>
<dbReference type="GO" id="GO:0008253">
    <property type="term" value="F:5'-nucleotidase activity"/>
    <property type="evidence" value="ECO:0007669"/>
    <property type="project" value="TreeGrafter"/>
</dbReference>
<dbReference type="InterPro" id="IPR008380">
    <property type="entry name" value="HAD-SF_hydro_IG_5-nucl"/>
</dbReference>
<organism evidence="7 8">
    <name type="scientific">Daphnia sinensis</name>
    <dbReference type="NCBI Taxonomy" id="1820382"/>
    <lineage>
        <taxon>Eukaryota</taxon>
        <taxon>Metazoa</taxon>
        <taxon>Ecdysozoa</taxon>
        <taxon>Arthropoda</taxon>
        <taxon>Crustacea</taxon>
        <taxon>Branchiopoda</taxon>
        <taxon>Diplostraca</taxon>
        <taxon>Cladocera</taxon>
        <taxon>Anomopoda</taxon>
        <taxon>Daphniidae</taxon>
        <taxon>Daphnia</taxon>
        <taxon>Daphnia similis group</taxon>
    </lineage>
</organism>
<evidence type="ECO:0000256" key="2">
    <source>
        <dbReference type="ARBA" id="ARBA00022723"/>
    </source>
</evidence>
<keyword evidence="3" id="KW-0378">Hydrolase</keyword>
<protein>
    <recommendedName>
        <fullName evidence="6">5'-nucleotidase domain-containing protein 1</fullName>
    </recommendedName>
</protein>
<evidence type="ECO:0000256" key="6">
    <source>
        <dbReference type="ARBA" id="ARBA00069357"/>
    </source>
</evidence>
<name>A0AAD5PXL1_9CRUS</name>
<dbReference type="Gene3D" id="3.40.50.1000">
    <property type="entry name" value="HAD superfamily/HAD-like"/>
    <property type="match status" value="1"/>
</dbReference>
<dbReference type="PANTHER" id="PTHR12103:SF38">
    <property type="entry name" value="5'-NUCLEOTIDASE DOMAIN-CONTAINING PROTEIN 1"/>
    <property type="match status" value="1"/>
</dbReference>
<evidence type="ECO:0000256" key="5">
    <source>
        <dbReference type="ARBA" id="ARBA00022990"/>
    </source>
</evidence>
<proteinExistence type="inferred from homology"/>
<evidence type="ECO:0000313" key="7">
    <source>
        <dbReference type="EMBL" id="KAI9559050.1"/>
    </source>
</evidence>
<comment type="caution">
    <text evidence="7">The sequence shown here is derived from an EMBL/GenBank/DDBJ whole genome shotgun (WGS) entry which is preliminary data.</text>
</comment>
<keyword evidence="4" id="KW-0460">Magnesium</keyword>
<dbReference type="FunFam" id="3.40.50.1000:FF:000086">
    <property type="entry name" value="LD24878p"/>
    <property type="match status" value="1"/>
</dbReference>
<evidence type="ECO:0000256" key="3">
    <source>
        <dbReference type="ARBA" id="ARBA00022801"/>
    </source>
</evidence>
<dbReference type="SUPFAM" id="SSF56784">
    <property type="entry name" value="HAD-like"/>
    <property type="match status" value="1"/>
</dbReference>
<dbReference type="PANTHER" id="PTHR12103">
    <property type="entry name" value="5'-NUCLEOTIDASE DOMAIN-CONTAINING"/>
    <property type="match status" value="1"/>
</dbReference>
<dbReference type="InterPro" id="IPR023214">
    <property type="entry name" value="HAD_sf"/>
</dbReference>
<dbReference type="GO" id="GO:0046872">
    <property type="term" value="F:metal ion binding"/>
    <property type="evidence" value="ECO:0007669"/>
    <property type="project" value="UniProtKB-KW"/>
</dbReference>
<dbReference type="Proteomes" id="UP000820818">
    <property type="component" value="Linkage Group LG5"/>
</dbReference>
<dbReference type="Pfam" id="PF05761">
    <property type="entry name" value="5_nucleotid"/>
    <property type="match status" value="1"/>
</dbReference>
<dbReference type="InterPro" id="IPR036412">
    <property type="entry name" value="HAD-like_sf"/>
</dbReference>
<dbReference type="EMBL" id="WJBH02000005">
    <property type="protein sequence ID" value="KAI9559050.1"/>
    <property type="molecule type" value="Genomic_DNA"/>
</dbReference>
<keyword evidence="8" id="KW-1185">Reference proteome</keyword>
<reference evidence="7 8" key="1">
    <citation type="submission" date="2022-05" db="EMBL/GenBank/DDBJ databases">
        <title>A multi-omics perspective on studying reproductive biology in Daphnia sinensis.</title>
        <authorList>
            <person name="Jia J."/>
        </authorList>
    </citation>
    <scope>NUCLEOTIDE SEQUENCE [LARGE SCALE GENOMIC DNA]</scope>
    <source>
        <strain evidence="7 8">WSL</strain>
    </source>
</reference>